<feature type="compositionally biased region" description="Low complexity" evidence="3">
    <location>
        <begin position="213"/>
        <end position="227"/>
    </location>
</feature>
<feature type="region of interest" description="Disordered" evidence="3">
    <location>
        <begin position="646"/>
        <end position="677"/>
    </location>
</feature>
<dbReference type="PROSITE" id="PS00136">
    <property type="entry name" value="SUBTILASE_ASP"/>
    <property type="match status" value="1"/>
</dbReference>
<dbReference type="AlphaFoldDB" id="A0A8H6K0I6"/>
<feature type="compositionally biased region" description="Basic and acidic residues" evidence="3">
    <location>
        <begin position="646"/>
        <end position="657"/>
    </location>
</feature>
<feature type="region of interest" description="Disordered" evidence="3">
    <location>
        <begin position="57"/>
        <end position="123"/>
    </location>
</feature>
<organism evidence="4 5">
    <name type="scientific">Colletotrichum plurivorum</name>
    <dbReference type="NCBI Taxonomy" id="2175906"/>
    <lineage>
        <taxon>Eukaryota</taxon>
        <taxon>Fungi</taxon>
        <taxon>Dikarya</taxon>
        <taxon>Ascomycota</taxon>
        <taxon>Pezizomycotina</taxon>
        <taxon>Sordariomycetes</taxon>
        <taxon>Hypocreomycetidae</taxon>
        <taxon>Glomerellales</taxon>
        <taxon>Glomerellaceae</taxon>
        <taxon>Colletotrichum</taxon>
        <taxon>Colletotrichum orchidearum species complex</taxon>
    </lineage>
</organism>
<dbReference type="GO" id="GO:0004252">
    <property type="term" value="F:serine-type endopeptidase activity"/>
    <property type="evidence" value="ECO:0007669"/>
    <property type="project" value="InterPro"/>
</dbReference>
<sequence>MTDTTADEKRPRTAEPPVEHSFGAPAHSSRPTGVSVGSGLYPAATSLVPRPVDNSTFVTPIQSASPPPSTAIDGTGSSKTWTSTPSRNTTDPLPIQSLTKSAPLYSNTSTSTSHRQTGLPQETATTAYTSVTVTSTITVLSVDGTALPLDRPVVTYAVRGGPAILIFNGSVALESSTFAVPTQATTLTASGVLVTFDGVSTTEIKATTKMEQPPTTTEEAPEPTTAPGHTRASTARPTETSSAGQSGAPFDHSWLPSPVVMKVDGVEYYPPTEHEEPVEIFLSDGSIAVLSFGSLKLGDKTVDIPDKVSGEPSVVDGIQFAQRSFGSDSGGGGGGGGGGSGTPGADPFAAVKGIFESLSASAGPLAVALGEVSGKAMRVALGAAGGPLSGTEFSETIELRDLTQDITKIAEQVSRFQEQLESARFSQGSQSDLFKPLNERVFSAYPKARGSTNLLKSAAKMLQNLPNLPADVQSLVTERFTEIFVRGMASVGFLVEAYNAYAMLHNIDWDNIAPILGPVGEQPPPSSSGTMTPSSYTSTASATTTAVANEPPANSGRKGKKKGYLIPIPTGAKSHWIIDAKYGAVSTRAFREFAKWLDGSVGTLSGASDIIPTYMAWPSYFTDLTTVQADAIRTIPWVRSVGPNHDCEATEHDDSGFARRRRQSRIRSAGEKGSHEGALRKRDVEIRFNSASHLSIISGDVQQNYKAHSSLGAGTTIFIVDTGFNTGHYELARGVRNVEAWYVGNNLAFQGKSFDDQSKAPDNTDDYFVEQGGVTGHGSAAACVAGGLNLGVASNANLYLVKWKGAARTQEGARYVTVSSNRESLKAALDHISETILARGLQGKSVINFSFGIERTNPGFADYLQYFESFSRETEALGAVFVMSAGNLAADRDRLGDHVPQLMGTADNHLITVGGANPDGTLWHGSEPEGQDWWGANEANDGRVGSVTVYAQGSDVVSCNGDSADSVGTSSRVGTSFASPAVVSTKSTFWDEGLQTGLRTNISCQAGLVAYFLGHPDWSRGFEYATDSTSVGVRMKTFLREMASFQRRSPSEVLPPNLDPEYPVPEHVKVAYNLIDDTKPDV</sequence>
<evidence type="ECO:0000313" key="5">
    <source>
        <dbReference type="Proteomes" id="UP000654918"/>
    </source>
</evidence>
<feature type="compositionally biased region" description="Gly residues" evidence="3">
    <location>
        <begin position="328"/>
        <end position="342"/>
    </location>
</feature>
<dbReference type="InterPro" id="IPR023827">
    <property type="entry name" value="Peptidase_S8_Asp-AS"/>
</dbReference>
<comment type="caution">
    <text evidence="2">Lacks conserved residue(s) required for the propagation of feature annotation.</text>
</comment>
<dbReference type="Proteomes" id="UP000654918">
    <property type="component" value="Unassembled WGS sequence"/>
</dbReference>
<feature type="compositionally biased region" description="Basic and acidic residues" evidence="3">
    <location>
        <begin position="1"/>
        <end position="13"/>
    </location>
</feature>
<feature type="region of interest" description="Disordered" evidence="3">
    <location>
        <begin position="206"/>
        <end position="254"/>
    </location>
</feature>
<evidence type="ECO:0000313" key="4">
    <source>
        <dbReference type="EMBL" id="KAF6822864.1"/>
    </source>
</evidence>
<protein>
    <submittedName>
        <fullName evidence="4">Tri m 2 allergen</fullName>
    </submittedName>
</protein>
<comment type="caution">
    <text evidence="4">The sequence shown here is derived from an EMBL/GenBank/DDBJ whole genome shotgun (WGS) entry which is preliminary data.</text>
</comment>
<dbReference type="GO" id="GO:0006508">
    <property type="term" value="P:proteolysis"/>
    <property type="evidence" value="ECO:0007669"/>
    <property type="project" value="InterPro"/>
</dbReference>
<feature type="compositionally biased region" description="Basic and acidic residues" evidence="3">
    <location>
        <begin position="668"/>
        <end position="677"/>
    </location>
</feature>
<dbReference type="InterPro" id="IPR036852">
    <property type="entry name" value="Peptidase_S8/S53_dom_sf"/>
</dbReference>
<dbReference type="SUPFAM" id="SSF52743">
    <property type="entry name" value="Subtilisin-like"/>
    <property type="match status" value="1"/>
</dbReference>
<proteinExistence type="inferred from homology"/>
<name>A0A8H6K0I6_9PEZI</name>
<evidence type="ECO:0000256" key="2">
    <source>
        <dbReference type="PROSITE-ProRule" id="PRU01240"/>
    </source>
</evidence>
<feature type="compositionally biased region" description="Polar residues" evidence="3">
    <location>
        <begin position="231"/>
        <end position="245"/>
    </location>
</feature>
<dbReference type="EMBL" id="WIGO01000226">
    <property type="protein sequence ID" value="KAF6822864.1"/>
    <property type="molecule type" value="Genomic_DNA"/>
</dbReference>
<feature type="compositionally biased region" description="Low complexity" evidence="3">
    <location>
        <begin position="527"/>
        <end position="548"/>
    </location>
</feature>
<feature type="region of interest" description="Disordered" evidence="3">
    <location>
        <begin position="1"/>
        <end position="37"/>
    </location>
</feature>
<accession>A0A8H6K0I6</accession>
<feature type="region of interest" description="Disordered" evidence="3">
    <location>
        <begin position="519"/>
        <end position="561"/>
    </location>
</feature>
<comment type="similarity">
    <text evidence="2">Belongs to the peptidase S8 family.</text>
</comment>
<dbReference type="Gene3D" id="3.40.50.200">
    <property type="entry name" value="Peptidase S8/S53 domain"/>
    <property type="match status" value="1"/>
</dbReference>
<evidence type="ECO:0000256" key="3">
    <source>
        <dbReference type="SAM" id="MobiDB-lite"/>
    </source>
</evidence>
<gene>
    <name evidence="4" type="ORF">CPLU01_11758</name>
</gene>
<feature type="compositionally biased region" description="Polar residues" evidence="3">
    <location>
        <begin position="75"/>
        <end position="122"/>
    </location>
</feature>
<dbReference type="PROSITE" id="PS51892">
    <property type="entry name" value="SUBTILASE"/>
    <property type="match status" value="1"/>
</dbReference>
<reference evidence="4" key="1">
    <citation type="journal article" date="2020" name="Phytopathology">
        <title>Genome Sequence Resources of Colletotrichum truncatum, C. plurivorum, C. musicola, and C. sojae: Four Species Pathogenic to Soybean (Glycine max).</title>
        <authorList>
            <person name="Rogerio F."/>
            <person name="Boufleur T.R."/>
            <person name="Ciampi-Guillardi M."/>
            <person name="Sukno S.A."/>
            <person name="Thon M.R."/>
            <person name="Massola Junior N.S."/>
            <person name="Baroncelli R."/>
        </authorList>
    </citation>
    <scope>NUCLEOTIDE SEQUENCE</scope>
    <source>
        <strain evidence="4">LFN00145</strain>
    </source>
</reference>
<feature type="region of interest" description="Disordered" evidence="3">
    <location>
        <begin position="323"/>
        <end position="344"/>
    </location>
</feature>
<keyword evidence="1" id="KW-0378">Hydrolase</keyword>
<keyword evidence="5" id="KW-1185">Reference proteome</keyword>
<evidence type="ECO:0000256" key="1">
    <source>
        <dbReference type="ARBA" id="ARBA00022801"/>
    </source>
</evidence>